<feature type="non-terminal residue" evidence="2">
    <location>
        <position position="1"/>
    </location>
</feature>
<reference evidence="2 3" key="1">
    <citation type="journal article" date="2016" name="Genome Biol. Evol.">
        <title>Gene Family Evolution Reflects Adaptation to Soil Environmental Stressors in the Genome of the Collembolan Orchesella cincta.</title>
        <authorList>
            <person name="Faddeeva-Vakhrusheva A."/>
            <person name="Derks M.F."/>
            <person name="Anvar S.Y."/>
            <person name="Agamennone V."/>
            <person name="Suring W."/>
            <person name="Smit S."/>
            <person name="van Straalen N.M."/>
            <person name="Roelofs D."/>
        </authorList>
    </citation>
    <scope>NUCLEOTIDE SEQUENCE [LARGE SCALE GENOMIC DNA]</scope>
    <source>
        <tissue evidence="2">Mixed pool</tissue>
    </source>
</reference>
<sequence length="613" mass="68503">SSVSALQIELYSEKDRRGQSIKIDVSDNDCSELPLNWHNGVASVDTLGNCVQFYDEPKCQGSLTVIQPFHIIHQMDLSLINYAFRLRTASPCGPKVKDGRYVIQNAADASVMAALNKHGNFAKTWTVNTTSAAAVPKAQQWDVVEKSNNEYFLKPRENSDNYPVSFDEESLKKGVIRRKVWKIMSVGRGRYIIKDSTTQRCLYKTDDHKVEEHSCRIWSTNQEWVFRTILGDLPTDKPKAQVGNGINFNILSKVATSRPPTKPPPQYYPIYFNATKLAHIKKFSTAAPYTIKKKIKRGPRPKTKYVEEPALELKPPGLRPAIPKHVASNNNFLLFKSPDGPAKDSYLPDFVPTDDIDILPTKEMIKNSKQYQEYVHVVKQYLAAQYMKTVKNSQSINKDKQKKKTKESEEEGDNGGEEEDEEETKENSGAEDDEKDSDESASEGTGEAKVTEKPPKKVKETYSSAPGSTGSAQDTGSGVIVESDRPGFMSKVFTKFKSNFAAAVPTVVGWPKLPSIPNVLPSLPSIPVPKLTLSFTKSGSSDKDKNESSQKENSSSRYTFNYSKYGQNSNSYEEQHPKKSFPFGRPGSRFFMRGYSSTTTKKPLTVGSWGIFG</sequence>
<feature type="compositionally biased region" description="Polar residues" evidence="1">
    <location>
        <begin position="557"/>
        <end position="572"/>
    </location>
</feature>
<feature type="region of interest" description="Disordered" evidence="1">
    <location>
        <begin position="531"/>
        <end position="584"/>
    </location>
</feature>
<dbReference type="EMBL" id="LJIJ01000175">
    <property type="protein sequence ID" value="ODN01035.1"/>
    <property type="molecule type" value="Genomic_DNA"/>
</dbReference>
<feature type="compositionally biased region" description="Acidic residues" evidence="1">
    <location>
        <begin position="408"/>
        <end position="441"/>
    </location>
</feature>
<accession>A0A1D2N7H8</accession>
<feature type="region of interest" description="Disordered" evidence="1">
    <location>
        <begin position="392"/>
        <end position="479"/>
    </location>
</feature>
<feature type="compositionally biased region" description="Polar residues" evidence="1">
    <location>
        <begin position="462"/>
        <end position="476"/>
    </location>
</feature>
<feature type="compositionally biased region" description="Basic and acidic residues" evidence="1">
    <location>
        <begin position="449"/>
        <end position="460"/>
    </location>
</feature>
<feature type="compositionally biased region" description="Basic and acidic residues" evidence="1">
    <location>
        <begin position="540"/>
        <end position="550"/>
    </location>
</feature>
<name>A0A1D2N7H8_ORCCI</name>
<organism evidence="2 3">
    <name type="scientific">Orchesella cincta</name>
    <name type="common">Springtail</name>
    <name type="synonym">Podura cincta</name>
    <dbReference type="NCBI Taxonomy" id="48709"/>
    <lineage>
        <taxon>Eukaryota</taxon>
        <taxon>Metazoa</taxon>
        <taxon>Ecdysozoa</taxon>
        <taxon>Arthropoda</taxon>
        <taxon>Hexapoda</taxon>
        <taxon>Collembola</taxon>
        <taxon>Entomobryomorpha</taxon>
        <taxon>Entomobryoidea</taxon>
        <taxon>Orchesellidae</taxon>
        <taxon>Orchesellinae</taxon>
        <taxon>Orchesella</taxon>
    </lineage>
</organism>
<dbReference type="OrthoDB" id="10540505at2759"/>
<dbReference type="InterPro" id="IPR035992">
    <property type="entry name" value="Ricin_B-like_lectins"/>
</dbReference>
<dbReference type="InterPro" id="IPR011024">
    <property type="entry name" value="G_crystallin-like"/>
</dbReference>
<evidence type="ECO:0000313" key="2">
    <source>
        <dbReference type="EMBL" id="ODN01035.1"/>
    </source>
</evidence>
<dbReference type="Proteomes" id="UP000094527">
    <property type="component" value="Unassembled WGS sequence"/>
</dbReference>
<dbReference type="AlphaFoldDB" id="A0A1D2N7H8"/>
<protein>
    <submittedName>
        <fullName evidence="2">Uncharacterized protein</fullName>
    </submittedName>
</protein>
<dbReference type="Gene3D" id="2.60.20.10">
    <property type="entry name" value="Crystallins"/>
    <property type="match status" value="1"/>
</dbReference>
<proteinExistence type="predicted"/>
<evidence type="ECO:0000313" key="3">
    <source>
        <dbReference type="Proteomes" id="UP000094527"/>
    </source>
</evidence>
<dbReference type="SUPFAM" id="SSF49695">
    <property type="entry name" value="gamma-Crystallin-like"/>
    <property type="match status" value="1"/>
</dbReference>
<comment type="caution">
    <text evidence="2">The sequence shown here is derived from an EMBL/GenBank/DDBJ whole genome shotgun (WGS) entry which is preliminary data.</text>
</comment>
<dbReference type="SUPFAM" id="SSF50370">
    <property type="entry name" value="Ricin B-like lectins"/>
    <property type="match status" value="1"/>
</dbReference>
<evidence type="ECO:0000256" key="1">
    <source>
        <dbReference type="SAM" id="MobiDB-lite"/>
    </source>
</evidence>
<keyword evidence="3" id="KW-1185">Reference proteome</keyword>
<gene>
    <name evidence="2" type="ORF">Ocin01_05654</name>
</gene>
<dbReference type="Gene3D" id="2.80.10.50">
    <property type="match status" value="1"/>
</dbReference>